<evidence type="ECO:0000256" key="1">
    <source>
        <dbReference type="SAM" id="SignalP"/>
    </source>
</evidence>
<evidence type="ECO:0000313" key="2">
    <source>
        <dbReference type="EMBL" id="PBK69179.1"/>
    </source>
</evidence>
<keyword evidence="3" id="KW-1185">Reference proteome</keyword>
<sequence>MKLTLPITMLCALVTSVLATPIHIPRDTVNTTQTVTWDVSNPPTDITNPIGSIKLRKDGITFLTLASGFDILLGEYEVTVPYVAESSEYILVLMGDSGNWSPEFAIRGGPSQCPV</sequence>
<dbReference type="AlphaFoldDB" id="A0A2H3BE99"/>
<gene>
    <name evidence="2" type="ORF">ARMSODRAFT_1019165</name>
</gene>
<organism evidence="2 3">
    <name type="scientific">Armillaria solidipes</name>
    <dbReference type="NCBI Taxonomy" id="1076256"/>
    <lineage>
        <taxon>Eukaryota</taxon>
        <taxon>Fungi</taxon>
        <taxon>Dikarya</taxon>
        <taxon>Basidiomycota</taxon>
        <taxon>Agaricomycotina</taxon>
        <taxon>Agaricomycetes</taxon>
        <taxon>Agaricomycetidae</taxon>
        <taxon>Agaricales</taxon>
        <taxon>Marasmiineae</taxon>
        <taxon>Physalacriaceae</taxon>
        <taxon>Armillaria</taxon>
    </lineage>
</organism>
<feature type="chain" id="PRO_5013836937" evidence="1">
    <location>
        <begin position="20"/>
        <end position="115"/>
    </location>
</feature>
<keyword evidence="1" id="KW-0732">Signal</keyword>
<name>A0A2H3BE99_9AGAR</name>
<dbReference type="Proteomes" id="UP000218334">
    <property type="component" value="Unassembled WGS sequence"/>
</dbReference>
<reference evidence="3" key="1">
    <citation type="journal article" date="2017" name="Nat. Ecol. Evol.">
        <title>Genome expansion and lineage-specific genetic innovations in the forest pathogenic fungi Armillaria.</title>
        <authorList>
            <person name="Sipos G."/>
            <person name="Prasanna A.N."/>
            <person name="Walter M.C."/>
            <person name="O'Connor E."/>
            <person name="Balint B."/>
            <person name="Krizsan K."/>
            <person name="Kiss B."/>
            <person name="Hess J."/>
            <person name="Varga T."/>
            <person name="Slot J."/>
            <person name="Riley R."/>
            <person name="Boka B."/>
            <person name="Rigling D."/>
            <person name="Barry K."/>
            <person name="Lee J."/>
            <person name="Mihaltcheva S."/>
            <person name="LaButti K."/>
            <person name="Lipzen A."/>
            <person name="Waldron R."/>
            <person name="Moloney N.M."/>
            <person name="Sperisen C."/>
            <person name="Kredics L."/>
            <person name="Vagvoelgyi C."/>
            <person name="Patrignani A."/>
            <person name="Fitzpatrick D."/>
            <person name="Nagy I."/>
            <person name="Doyle S."/>
            <person name="Anderson J.B."/>
            <person name="Grigoriev I.V."/>
            <person name="Gueldener U."/>
            <person name="Muensterkoetter M."/>
            <person name="Nagy L.G."/>
        </authorList>
    </citation>
    <scope>NUCLEOTIDE SEQUENCE [LARGE SCALE GENOMIC DNA]</scope>
    <source>
        <strain evidence="3">28-4</strain>
    </source>
</reference>
<dbReference type="EMBL" id="KZ293430">
    <property type="protein sequence ID" value="PBK69179.1"/>
    <property type="molecule type" value="Genomic_DNA"/>
</dbReference>
<feature type="signal peptide" evidence="1">
    <location>
        <begin position="1"/>
        <end position="19"/>
    </location>
</feature>
<proteinExistence type="predicted"/>
<evidence type="ECO:0000313" key="3">
    <source>
        <dbReference type="Proteomes" id="UP000218334"/>
    </source>
</evidence>
<accession>A0A2H3BE99</accession>
<protein>
    <submittedName>
        <fullName evidence="2">Uncharacterized protein</fullName>
    </submittedName>
</protein>